<reference evidence="2" key="2">
    <citation type="submission" date="2025-08" db="UniProtKB">
        <authorList>
            <consortium name="Ensembl"/>
        </authorList>
    </citation>
    <scope>IDENTIFICATION</scope>
</reference>
<proteinExistence type="predicted"/>
<dbReference type="InParanoid" id="W5MV91"/>
<dbReference type="PANTHER" id="PTHR16238">
    <property type="entry name" value="GEM-ASSOCIATED PROTEIN 8"/>
    <property type="match status" value="1"/>
</dbReference>
<dbReference type="GO" id="GO:0032797">
    <property type="term" value="C:SMN complex"/>
    <property type="evidence" value="ECO:0000318"/>
    <property type="project" value="GO_Central"/>
</dbReference>
<feature type="region of interest" description="Disordered" evidence="1">
    <location>
        <begin position="63"/>
        <end position="123"/>
    </location>
</feature>
<accession>W5MV91</accession>
<dbReference type="PANTHER" id="PTHR16238:SF7">
    <property type="entry name" value="GEM-ASSOCIATED PROTEIN 8"/>
    <property type="match status" value="1"/>
</dbReference>
<dbReference type="OMA" id="QYFAHTE"/>
<dbReference type="Pfam" id="PF15348">
    <property type="entry name" value="GEMIN8"/>
    <property type="match status" value="1"/>
</dbReference>
<protein>
    <submittedName>
        <fullName evidence="2">Gem (nuclear organelle) associated protein 8</fullName>
    </submittedName>
</protein>
<organism evidence="2 3">
    <name type="scientific">Lepisosteus oculatus</name>
    <name type="common">Spotted gar</name>
    <dbReference type="NCBI Taxonomy" id="7918"/>
    <lineage>
        <taxon>Eukaryota</taxon>
        <taxon>Metazoa</taxon>
        <taxon>Chordata</taxon>
        <taxon>Craniata</taxon>
        <taxon>Vertebrata</taxon>
        <taxon>Euteleostomi</taxon>
        <taxon>Actinopterygii</taxon>
        <taxon>Neopterygii</taxon>
        <taxon>Holostei</taxon>
        <taxon>Semionotiformes</taxon>
        <taxon>Lepisosteidae</taxon>
        <taxon>Lepisosteus</taxon>
    </lineage>
</organism>
<dbReference type="FunCoup" id="W5MV91">
    <property type="interactions" value="876"/>
</dbReference>
<dbReference type="AlphaFoldDB" id="W5MV91"/>
<dbReference type="eggNOG" id="ENOG502S7KA">
    <property type="taxonomic scope" value="Eukaryota"/>
</dbReference>
<reference evidence="2" key="3">
    <citation type="submission" date="2025-09" db="UniProtKB">
        <authorList>
            <consortium name="Ensembl"/>
        </authorList>
    </citation>
    <scope>IDENTIFICATION</scope>
</reference>
<keyword evidence="3" id="KW-1185">Reference proteome</keyword>
<dbReference type="Proteomes" id="UP000018468">
    <property type="component" value="Linkage group LG14"/>
</dbReference>
<feature type="compositionally biased region" description="Acidic residues" evidence="1">
    <location>
        <begin position="110"/>
        <end position="120"/>
    </location>
</feature>
<dbReference type="STRING" id="7918.ENSLOCP00000012300"/>
<dbReference type="InterPro" id="IPR034754">
    <property type="entry name" value="GEMIN8"/>
</dbReference>
<evidence type="ECO:0000313" key="3">
    <source>
        <dbReference type="Proteomes" id="UP000018468"/>
    </source>
</evidence>
<dbReference type="GO" id="GO:0000387">
    <property type="term" value="P:spliceosomal snRNP assembly"/>
    <property type="evidence" value="ECO:0000318"/>
    <property type="project" value="GO_Central"/>
</dbReference>
<name>W5MV91_LEPOC</name>
<sequence length="230" mass="26358">LSVPKAEPAGHGSPWYSHPLYARYWSHYQQAAHWQHKHWQAYRKALEAAYCVPYRAEGAAVARRHSSGSERESAGPEACPRFPSGGKRGPSASRRAAGTKRVRCSRDGEENSSSDGEVECDVSNMEITEELRQYFAETERHREERRKQQQLEEEQQSAYVPADHDLYRVARRSAQPPRDQPGVRRGIEMKMLYGEDAAKIQGMETAMQLTFDRNCDLKQPKYWPVIPLKL</sequence>
<dbReference type="EMBL" id="AHAT01012849">
    <property type="status" value="NOT_ANNOTATED_CDS"/>
    <property type="molecule type" value="Genomic_DNA"/>
</dbReference>
<evidence type="ECO:0000256" key="1">
    <source>
        <dbReference type="SAM" id="MobiDB-lite"/>
    </source>
</evidence>
<reference evidence="3" key="1">
    <citation type="submission" date="2011-12" db="EMBL/GenBank/DDBJ databases">
        <title>The Draft Genome of Lepisosteus oculatus.</title>
        <authorList>
            <consortium name="The Broad Institute Genome Assembly &amp; Analysis Group"/>
            <consortium name="Computational R&amp;D Group"/>
            <consortium name="and Sequencing Platform"/>
            <person name="Di Palma F."/>
            <person name="Alfoldi J."/>
            <person name="Johnson J."/>
            <person name="Berlin A."/>
            <person name="Gnerre S."/>
            <person name="Jaffe D."/>
            <person name="MacCallum I."/>
            <person name="Young S."/>
            <person name="Walker B.J."/>
            <person name="Lander E.S."/>
            <person name="Lindblad-Toh K."/>
        </authorList>
    </citation>
    <scope>NUCLEOTIDE SEQUENCE [LARGE SCALE GENOMIC DNA]</scope>
</reference>
<dbReference type="Bgee" id="ENSLOCG00000010057">
    <property type="expression patterns" value="Expressed in ovary and 13 other cell types or tissues"/>
</dbReference>
<evidence type="ECO:0000313" key="2">
    <source>
        <dbReference type="Ensembl" id="ENSLOCP00000012300.1"/>
    </source>
</evidence>
<feature type="region of interest" description="Disordered" evidence="1">
    <location>
        <begin position="137"/>
        <end position="164"/>
    </location>
</feature>
<dbReference type="GeneTree" id="ENSGT00390000013608"/>
<dbReference type="Ensembl" id="ENSLOCT00000012321.1">
    <property type="protein sequence ID" value="ENSLOCP00000012300.1"/>
    <property type="gene ID" value="ENSLOCG00000010057.1"/>
</dbReference>
<feature type="compositionally biased region" description="Basic and acidic residues" evidence="1">
    <location>
        <begin position="137"/>
        <end position="150"/>
    </location>
</feature>